<dbReference type="Gene3D" id="3.90.190.10">
    <property type="entry name" value="Protein tyrosine phosphatase superfamily"/>
    <property type="match status" value="1"/>
</dbReference>
<dbReference type="PROSITE" id="PS51257">
    <property type="entry name" value="PROKAR_LIPOPROTEIN"/>
    <property type="match status" value="1"/>
</dbReference>
<dbReference type="InterPro" id="IPR029021">
    <property type="entry name" value="Prot-tyrosine_phosphatase-like"/>
</dbReference>
<keyword evidence="2" id="KW-0378">Hydrolase</keyword>
<name>A0A8J7CDZ3_9BACT</name>
<feature type="domain" description="Tyrosine-protein phosphatase" evidence="3">
    <location>
        <begin position="50"/>
        <end position="194"/>
    </location>
</feature>
<dbReference type="Proteomes" id="UP000648239">
    <property type="component" value="Unassembled WGS sequence"/>
</dbReference>
<evidence type="ECO:0000256" key="2">
    <source>
        <dbReference type="ARBA" id="ARBA00022801"/>
    </source>
</evidence>
<sequence length="200" mass="22205">MNPPIRTVLSLALAFAAIGCSREAPPEEVVAVDRPSDWATAMPETAGVSNFFKVSDQLYRGAQPEDEGFAELGKLGIKTVVNLRSLHSDRDECEEAGLQYIPIDVQAWEGEDEEVIDFLKAVQDPSNQPVFLHCLHGSDRTGVMSAVYRIVIEGWSKEDAIKEMTEGGYGFHSMWQNLVDYVNELDVDEIKRLSDIENAS</sequence>
<dbReference type="InterPro" id="IPR016130">
    <property type="entry name" value="Tyr_Pase_AS"/>
</dbReference>
<comment type="caution">
    <text evidence="5">The sequence shown here is derived from an EMBL/GenBank/DDBJ whole genome shotgun (WGS) entry which is preliminary data.</text>
</comment>
<evidence type="ECO:0000313" key="5">
    <source>
        <dbReference type="EMBL" id="MBD3869537.1"/>
    </source>
</evidence>
<evidence type="ECO:0000313" key="6">
    <source>
        <dbReference type="Proteomes" id="UP000648239"/>
    </source>
</evidence>
<dbReference type="InterPro" id="IPR055214">
    <property type="entry name" value="PTP-NADK"/>
</dbReference>
<accession>A0A8J7CDZ3</accession>
<proteinExistence type="inferred from homology"/>
<protein>
    <submittedName>
        <fullName evidence="5">Dual specificity protein phosphatase family protein</fullName>
    </submittedName>
</protein>
<dbReference type="InterPro" id="IPR000387">
    <property type="entry name" value="Tyr_Pase_dom"/>
</dbReference>
<reference evidence="5 6" key="1">
    <citation type="submission" date="2020-08" db="EMBL/GenBank/DDBJ databases">
        <title>Acidobacteriota in marine sediments use diverse sulfur dissimilation pathways.</title>
        <authorList>
            <person name="Wasmund K."/>
        </authorList>
    </citation>
    <scope>NUCLEOTIDE SEQUENCE [LARGE SCALE GENOMIC DNA]</scope>
    <source>
        <strain evidence="5">MAG AM4</strain>
    </source>
</reference>
<dbReference type="PANTHER" id="PTHR31126:SF72">
    <property type="entry name" value="DUAL SPECIFICITY PROTEIN PHOSPHATASE TPBA"/>
    <property type="match status" value="1"/>
</dbReference>
<dbReference type="PANTHER" id="PTHR31126">
    <property type="entry name" value="TYROSINE-PROTEIN PHOSPHATASE"/>
    <property type="match status" value="1"/>
</dbReference>
<dbReference type="AlphaFoldDB" id="A0A8J7CDZ3"/>
<dbReference type="CDD" id="cd14529">
    <property type="entry name" value="TpbA-like"/>
    <property type="match status" value="1"/>
</dbReference>
<comment type="similarity">
    <text evidence="1">Belongs to the protein-tyrosine phosphatase family.</text>
</comment>
<evidence type="ECO:0000259" key="3">
    <source>
        <dbReference type="PROSITE" id="PS50054"/>
    </source>
</evidence>
<dbReference type="InterPro" id="IPR020422">
    <property type="entry name" value="TYR_PHOSPHATASE_DUAL_dom"/>
</dbReference>
<dbReference type="PROSITE" id="PS50056">
    <property type="entry name" value="TYR_PHOSPHATASE_2"/>
    <property type="match status" value="1"/>
</dbReference>
<dbReference type="PROSITE" id="PS00383">
    <property type="entry name" value="TYR_PHOSPHATASE_1"/>
    <property type="match status" value="1"/>
</dbReference>
<dbReference type="SUPFAM" id="SSF52799">
    <property type="entry name" value="(Phosphotyrosine protein) phosphatases II"/>
    <property type="match status" value="1"/>
</dbReference>
<dbReference type="EMBL" id="JACXWD010000107">
    <property type="protein sequence ID" value="MBD3869537.1"/>
    <property type="molecule type" value="Genomic_DNA"/>
</dbReference>
<evidence type="ECO:0000259" key="4">
    <source>
        <dbReference type="PROSITE" id="PS50056"/>
    </source>
</evidence>
<dbReference type="Pfam" id="PF22741">
    <property type="entry name" value="PTP-NADK"/>
    <property type="match status" value="1"/>
</dbReference>
<dbReference type="GO" id="GO:0016791">
    <property type="term" value="F:phosphatase activity"/>
    <property type="evidence" value="ECO:0007669"/>
    <property type="project" value="TreeGrafter"/>
</dbReference>
<gene>
    <name evidence="5" type="ORF">IFK94_15565</name>
</gene>
<evidence type="ECO:0000256" key="1">
    <source>
        <dbReference type="ARBA" id="ARBA00009580"/>
    </source>
</evidence>
<dbReference type="PROSITE" id="PS50054">
    <property type="entry name" value="TYR_PHOSPHATASE_DUAL"/>
    <property type="match status" value="1"/>
</dbReference>
<feature type="domain" description="Tyrosine specific protein phosphatases" evidence="4">
    <location>
        <begin position="116"/>
        <end position="164"/>
    </location>
</feature>
<organism evidence="5 6">
    <name type="scientific">Candidatus Polarisedimenticola svalbardensis</name>
    <dbReference type="NCBI Taxonomy" id="2886004"/>
    <lineage>
        <taxon>Bacteria</taxon>
        <taxon>Pseudomonadati</taxon>
        <taxon>Acidobacteriota</taxon>
        <taxon>Candidatus Polarisedimenticolia</taxon>
        <taxon>Candidatus Polarisedimenticolales</taxon>
        <taxon>Candidatus Polarisedimenticolaceae</taxon>
        <taxon>Candidatus Polarisedimenticola</taxon>
    </lineage>
</organism>